<sequence length="200" mass="20308">MQTGSRGVLGARLDLGVYGGRSRCLGSAARGWRASFPVGESLGVRTCHEASSWSVSLVGSWTAWGPWPVQPVSGSGVVGASGPVPSLGLTVAGCGGTGVEGLVAGRLVCSRGGRSLGHSDLVVVGLVLCDCSGSRSIPRPSRAPGGLLEIYHPGSEEATVLTLLQDSPSDTLNYLSISVLSPVTVLPILLVVLGGPSWSY</sequence>
<protein>
    <submittedName>
        <fullName evidence="2">Uncharacterized protein</fullName>
    </submittedName>
</protein>
<name>A0AAN8DXC1_9TELE</name>
<gene>
    <name evidence="2" type="ORF">CesoFtcFv8_000245</name>
</gene>
<dbReference type="EMBL" id="JAULUE010000178">
    <property type="protein sequence ID" value="KAK5930074.1"/>
    <property type="molecule type" value="Genomic_DNA"/>
</dbReference>
<evidence type="ECO:0000256" key="1">
    <source>
        <dbReference type="SAM" id="Phobius"/>
    </source>
</evidence>
<comment type="caution">
    <text evidence="2">The sequence shown here is derived from an EMBL/GenBank/DDBJ whole genome shotgun (WGS) entry which is preliminary data.</text>
</comment>
<keyword evidence="1" id="KW-1133">Transmembrane helix</keyword>
<evidence type="ECO:0000313" key="3">
    <source>
        <dbReference type="Proteomes" id="UP001335648"/>
    </source>
</evidence>
<keyword evidence="1" id="KW-0812">Transmembrane</keyword>
<keyword evidence="3" id="KW-1185">Reference proteome</keyword>
<keyword evidence="1" id="KW-0472">Membrane</keyword>
<evidence type="ECO:0000313" key="2">
    <source>
        <dbReference type="EMBL" id="KAK5930074.1"/>
    </source>
</evidence>
<proteinExistence type="predicted"/>
<organism evidence="2 3">
    <name type="scientific">Champsocephalus esox</name>
    <name type="common">pike icefish</name>
    <dbReference type="NCBI Taxonomy" id="159716"/>
    <lineage>
        <taxon>Eukaryota</taxon>
        <taxon>Metazoa</taxon>
        <taxon>Chordata</taxon>
        <taxon>Craniata</taxon>
        <taxon>Vertebrata</taxon>
        <taxon>Euteleostomi</taxon>
        <taxon>Actinopterygii</taxon>
        <taxon>Neopterygii</taxon>
        <taxon>Teleostei</taxon>
        <taxon>Neoteleostei</taxon>
        <taxon>Acanthomorphata</taxon>
        <taxon>Eupercaria</taxon>
        <taxon>Perciformes</taxon>
        <taxon>Notothenioidei</taxon>
        <taxon>Channichthyidae</taxon>
        <taxon>Champsocephalus</taxon>
    </lineage>
</organism>
<dbReference type="AlphaFoldDB" id="A0AAN8DXC1"/>
<feature type="transmembrane region" description="Helical" evidence="1">
    <location>
        <begin position="174"/>
        <end position="194"/>
    </location>
</feature>
<dbReference type="Proteomes" id="UP001335648">
    <property type="component" value="Unassembled WGS sequence"/>
</dbReference>
<reference evidence="2 3" key="1">
    <citation type="journal article" date="2023" name="Mol. Biol. Evol.">
        <title>Genomics of Secondarily Temperate Adaptation in the Only Non-Antarctic Icefish.</title>
        <authorList>
            <person name="Rivera-Colon A.G."/>
            <person name="Rayamajhi N."/>
            <person name="Minhas B.F."/>
            <person name="Madrigal G."/>
            <person name="Bilyk K.T."/>
            <person name="Yoon V."/>
            <person name="Hune M."/>
            <person name="Gregory S."/>
            <person name="Cheng C.H.C."/>
            <person name="Catchen J.M."/>
        </authorList>
    </citation>
    <scope>NUCLEOTIDE SEQUENCE [LARGE SCALE GENOMIC DNA]</scope>
    <source>
        <strain evidence="2">JC2023a</strain>
    </source>
</reference>
<accession>A0AAN8DXC1</accession>